<sequence length="153" mass="16334">MSLSYAIDHVVTSTESVNVEVAAKSELTLVSSDTDPKTGEVSSTYVLGSGDVVFPAYVTFRVASQSRRGTQVRRLSMTFDSWATETDSVSGAVVRKPISGTISVVIPADMTVELADTMQLLGNMFSFMYPSVAAGVRSTTYLSKLLYGSPQVA</sequence>
<proteinExistence type="predicted"/>
<protein>
    <submittedName>
        <fullName evidence="1">Uncharacterized protein</fullName>
    </submittedName>
</protein>
<reference evidence="1" key="1">
    <citation type="submission" date="2019-05" db="EMBL/GenBank/DDBJ databases">
        <title>Metatranscriptomic reconstruction reveals RNA viruses with the potential to shape carbon cycling in soil.</title>
        <authorList>
            <person name="Starr E.P."/>
            <person name="Nuccio E."/>
            <person name="Pett-Ridge J."/>
            <person name="Banfield J.F."/>
            <person name="Firestone M.K."/>
        </authorList>
    </citation>
    <scope>NUCLEOTIDE SEQUENCE</scope>
    <source>
        <strain evidence="1">H2_Rhizo_Litter_7_scaffold_161</strain>
    </source>
</reference>
<evidence type="ECO:0000313" key="1">
    <source>
        <dbReference type="EMBL" id="QDH91255.1"/>
    </source>
</evidence>
<name>A0A514DCD1_9VIRU</name>
<gene>
    <name evidence="1" type="ORF">H2RhizoLitter7161_000002</name>
</gene>
<dbReference type="EMBL" id="MN036123">
    <property type="protein sequence ID" value="QDH91255.1"/>
    <property type="molecule type" value="Genomic_RNA"/>
</dbReference>
<organism evidence="1">
    <name type="scientific">Leviviridae sp</name>
    <dbReference type="NCBI Taxonomy" id="2027243"/>
    <lineage>
        <taxon>Viruses</taxon>
        <taxon>Riboviria</taxon>
        <taxon>Orthornavirae</taxon>
        <taxon>Lenarviricota</taxon>
        <taxon>Leviviricetes</taxon>
        <taxon>Norzivirales</taxon>
        <taxon>Fiersviridae</taxon>
    </lineage>
</organism>
<accession>A0A514DCD1</accession>